<dbReference type="CDD" id="cd04212">
    <property type="entry name" value="CuRO_UO_II"/>
    <property type="match status" value="1"/>
</dbReference>
<dbReference type="FunFam" id="1.10.287.90:FF:000002">
    <property type="entry name" value="Ubiquinol oxidase subunit 2"/>
    <property type="match status" value="1"/>
</dbReference>
<dbReference type="GO" id="GO:0009486">
    <property type="term" value="F:cytochrome bo3 ubiquinol oxidase activity"/>
    <property type="evidence" value="ECO:0007669"/>
    <property type="project" value="InterPro"/>
</dbReference>
<reference evidence="21 22" key="2">
    <citation type="journal article" date="2011" name="Stand. Genomic Sci.">
        <title>Complete genome sequence of Tolumonas auensis type strain (TA 4).</title>
        <authorList>
            <person name="Chertkov O."/>
            <person name="Copeland A."/>
            <person name="Lucas S."/>
            <person name="Lapidus A."/>
            <person name="Berry K.W."/>
            <person name="Detter J.C."/>
            <person name="Del Rio T.G."/>
            <person name="Hammon N."/>
            <person name="Dalin E."/>
            <person name="Tice H."/>
            <person name="Pitluck S."/>
            <person name="Richardson P."/>
            <person name="Bruce D."/>
            <person name="Goodwin L."/>
            <person name="Han C."/>
            <person name="Tapia R."/>
            <person name="Saunders E."/>
            <person name="Schmutz J."/>
            <person name="Brettin T."/>
            <person name="Larimer F."/>
            <person name="Land M."/>
            <person name="Hauser L."/>
            <person name="Spring S."/>
            <person name="Rohde M."/>
            <person name="Kyrpides N.C."/>
            <person name="Ivanova N."/>
            <person name="Goker M."/>
            <person name="Beller H.R."/>
            <person name="Klenk H.P."/>
            <person name="Woyke T."/>
        </authorList>
    </citation>
    <scope>NUCLEOTIDE SEQUENCE [LARGE SCALE GENOMIC DNA]</scope>
    <source>
        <strain evidence="22">DSM 9187 / TA4</strain>
    </source>
</reference>
<dbReference type="EMBL" id="CP001616">
    <property type="protein sequence ID" value="ACQ93685.1"/>
    <property type="molecule type" value="Genomic_DNA"/>
</dbReference>
<keyword evidence="6" id="KW-0997">Cell inner membrane</keyword>
<evidence type="ECO:0000256" key="8">
    <source>
        <dbReference type="ARBA" id="ARBA00022692"/>
    </source>
</evidence>
<evidence type="ECO:0000256" key="13">
    <source>
        <dbReference type="ARBA" id="ARBA00023136"/>
    </source>
</evidence>
<keyword evidence="4 17" id="KW-0813">Transport</keyword>
<dbReference type="FunFam" id="2.60.40.420:FF:000008">
    <property type="entry name" value="Ubiquinol oxidase subunit 2"/>
    <property type="match status" value="1"/>
</dbReference>
<dbReference type="GO" id="GO:0042773">
    <property type="term" value="P:ATP synthesis coupled electron transport"/>
    <property type="evidence" value="ECO:0007669"/>
    <property type="project" value="TreeGrafter"/>
</dbReference>
<dbReference type="NCBIfam" id="TIGR01433">
    <property type="entry name" value="CyoA"/>
    <property type="match status" value="1"/>
</dbReference>
<dbReference type="OrthoDB" id="9783445at2"/>
<dbReference type="SUPFAM" id="SSF49503">
    <property type="entry name" value="Cupredoxins"/>
    <property type="match status" value="1"/>
</dbReference>
<dbReference type="PANTHER" id="PTHR22888:SF18">
    <property type="entry name" value="CYTOCHROME BO(3) UBIQUINOL OXIDASE SUBUNIT 2"/>
    <property type="match status" value="1"/>
</dbReference>
<keyword evidence="9" id="KW-0732">Signal</keyword>
<protein>
    <recommendedName>
        <fullName evidence="17">Ubiquinol oxidase subunit 2</fullName>
    </recommendedName>
</protein>
<keyword evidence="15" id="KW-0449">Lipoprotein</keyword>
<evidence type="ECO:0000256" key="10">
    <source>
        <dbReference type="ARBA" id="ARBA00022982"/>
    </source>
</evidence>
<dbReference type="InterPro" id="IPR036257">
    <property type="entry name" value="Cyt_c_oxidase_su2_TM_sf"/>
</dbReference>
<dbReference type="STRING" id="595494.Tola_2086"/>
<evidence type="ECO:0000313" key="21">
    <source>
        <dbReference type="EMBL" id="ACQ93685.1"/>
    </source>
</evidence>
<dbReference type="InterPro" id="IPR002429">
    <property type="entry name" value="CcO_II-like_C"/>
</dbReference>
<evidence type="ECO:0000256" key="18">
    <source>
        <dbReference type="SAM" id="Phobius"/>
    </source>
</evidence>
<keyword evidence="10 17" id="KW-0249">Electron transport</keyword>
<evidence type="ECO:0000313" key="22">
    <source>
        <dbReference type="Proteomes" id="UP000009073"/>
    </source>
</evidence>
<feature type="domain" description="Cytochrome oxidase subunit II transmembrane region profile" evidence="20">
    <location>
        <begin position="17"/>
        <end position="114"/>
    </location>
</feature>
<accession>C4L839</accession>
<gene>
    <name evidence="21" type="ordered locus">Tola_2086</name>
</gene>
<evidence type="ECO:0000256" key="14">
    <source>
        <dbReference type="ARBA" id="ARBA00023139"/>
    </source>
</evidence>
<evidence type="ECO:0000256" key="7">
    <source>
        <dbReference type="ARBA" id="ARBA00022660"/>
    </source>
</evidence>
<evidence type="ECO:0000256" key="5">
    <source>
        <dbReference type="ARBA" id="ARBA00022475"/>
    </source>
</evidence>
<evidence type="ECO:0000259" key="20">
    <source>
        <dbReference type="PROSITE" id="PS50999"/>
    </source>
</evidence>
<dbReference type="GO" id="GO:0004129">
    <property type="term" value="F:cytochrome-c oxidase activity"/>
    <property type="evidence" value="ECO:0007669"/>
    <property type="project" value="UniProtKB-UniRule"/>
</dbReference>
<evidence type="ECO:0000256" key="4">
    <source>
        <dbReference type="ARBA" id="ARBA00022448"/>
    </source>
</evidence>
<dbReference type="PROSITE" id="PS50857">
    <property type="entry name" value="COX2_CUA"/>
    <property type="match status" value="1"/>
</dbReference>
<proteinExistence type="inferred from homology"/>
<dbReference type="Gene3D" id="2.60.40.420">
    <property type="entry name" value="Cupredoxins - blue copper proteins"/>
    <property type="match status" value="1"/>
</dbReference>
<dbReference type="eggNOG" id="COG1622">
    <property type="taxonomic scope" value="Bacteria"/>
</dbReference>
<dbReference type="Pfam" id="PF06481">
    <property type="entry name" value="COX_ARM"/>
    <property type="match status" value="1"/>
</dbReference>
<feature type="domain" description="Cytochrome oxidase subunit II copper A binding" evidence="19">
    <location>
        <begin position="120"/>
        <end position="232"/>
    </location>
</feature>
<dbReference type="InterPro" id="IPR045187">
    <property type="entry name" value="CcO_II"/>
</dbReference>
<dbReference type="HOGENOM" id="CLU_036876_6_1_6"/>
<evidence type="ECO:0000259" key="19">
    <source>
        <dbReference type="PROSITE" id="PS50857"/>
    </source>
</evidence>
<comment type="similarity">
    <text evidence="2 17">Belongs to the cytochrome c oxidase subunit 2 family.</text>
</comment>
<dbReference type="InterPro" id="IPR006333">
    <property type="entry name" value="Cyt_o_ubiquinol_oxidase_su2"/>
</dbReference>
<dbReference type="InterPro" id="IPR011759">
    <property type="entry name" value="Cyt_c_oxidase_su2_TM_dom"/>
</dbReference>
<evidence type="ECO:0000256" key="3">
    <source>
        <dbReference type="ARBA" id="ARBA00011700"/>
    </source>
</evidence>
<evidence type="ECO:0000256" key="12">
    <source>
        <dbReference type="ARBA" id="ARBA00023002"/>
    </source>
</evidence>
<evidence type="ECO:0000256" key="15">
    <source>
        <dbReference type="ARBA" id="ARBA00023288"/>
    </source>
</evidence>
<dbReference type="InterPro" id="IPR008972">
    <property type="entry name" value="Cupredoxin"/>
</dbReference>
<dbReference type="SUPFAM" id="SSF81464">
    <property type="entry name" value="Cytochrome c oxidase subunit II-like, transmembrane region"/>
    <property type="match status" value="1"/>
</dbReference>
<keyword evidence="12 17" id="KW-0560">Oxidoreductase</keyword>
<evidence type="ECO:0000256" key="2">
    <source>
        <dbReference type="ARBA" id="ARBA00007866"/>
    </source>
</evidence>
<keyword evidence="7 17" id="KW-0679">Respiratory chain</keyword>
<dbReference type="PANTHER" id="PTHR22888">
    <property type="entry name" value="CYTOCHROME C OXIDASE, SUBUNIT II"/>
    <property type="match status" value="1"/>
</dbReference>
<keyword evidence="8 18" id="KW-0812">Transmembrane</keyword>
<dbReference type="RefSeq" id="WP_015879153.1">
    <property type="nucleotide sequence ID" value="NC_012691.1"/>
</dbReference>
<name>C4L839_TOLAT</name>
<sequence>MIKNRFWWLLPSLMPLLLSGCNMALLDPKGEVGMQQKSLILTATWLMLIVVIPVIIMTFVFAWKYRASNKNATYSPNWSHSNKIEFVVWTIPLIIILILGTLTWKTTHSLDPRTPLASKEKPLVIQAVSLDWKWLFIYPEQGIATVNEISFPANVPIEFKVTSGSVMNSFFIPQLGSQIYAMAGMQNRVHLIANEEGAYKGISANYSGAGFSGMKFMAYATSTEKFDEWVSKVKQSPKALQLTDYDELTKATQNNPVEYFGAVKPALYQDIINRFMVPANQQAAPEGHGMQQEMPHDMEQGMHMPSHSGSGE</sequence>
<keyword evidence="14" id="KW-0564">Palmitate</keyword>
<dbReference type="GO" id="GO:0005507">
    <property type="term" value="F:copper ion binding"/>
    <property type="evidence" value="ECO:0007669"/>
    <property type="project" value="InterPro"/>
</dbReference>
<dbReference type="Proteomes" id="UP000009073">
    <property type="component" value="Chromosome"/>
</dbReference>
<reference evidence="22" key="1">
    <citation type="submission" date="2009-05" db="EMBL/GenBank/DDBJ databases">
        <title>Complete sequence of Tolumonas auensis DSM 9187.</title>
        <authorList>
            <consortium name="US DOE Joint Genome Institute"/>
            <person name="Lucas S."/>
            <person name="Copeland A."/>
            <person name="Lapidus A."/>
            <person name="Glavina del Rio T."/>
            <person name="Tice H."/>
            <person name="Bruce D."/>
            <person name="Goodwin L."/>
            <person name="Pitluck S."/>
            <person name="Chertkov O."/>
            <person name="Brettin T."/>
            <person name="Detter J.C."/>
            <person name="Han C."/>
            <person name="Larimer F."/>
            <person name="Land M."/>
            <person name="Hauser L."/>
            <person name="Kyrpides N."/>
            <person name="Mikhailova N."/>
            <person name="Spring S."/>
            <person name="Beller H."/>
        </authorList>
    </citation>
    <scope>NUCLEOTIDE SEQUENCE [LARGE SCALE GENOMIC DNA]</scope>
    <source>
        <strain evidence="22">DSM 9187 / TA4</strain>
    </source>
</reference>
<dbReference type="PIRSF" id="PIRSF000292">
    <property type="entry name" value="Ubi_od_II"/>
    <property type="match status" value="1"/>
</dbReference>
<keyword evidence="22" id="KW-1185">Reference proteome</keyword>
<evidence type="ECO:0000256" key="6">
    <source>
        <dbReference type="ARBA" id="ARBA00022519"/>
    </source>
</evidence>
<keyword evidence="13 17" id="KW-0472">Membrane</keyword>
<dbReference type="Gene3D" id="1.10.287.90">
    <property type="match status" value="1"/>
</dbReference>
<dbReference type="PROSITE" id="PS50999">
    <property type="entry name" value="COX2_TM"/>
    <property type="match status" value="1"/>
</dbReference>
<evidence type="ECO:0000256" key="17">
    <source>
        <dbReference type="PIRNR" id="PIRNR000292"/>
    </source>
</evidence>
<dbReference type="AlphaFoldDB" id="C4L839"/>
<comment type="subcellular location">
    <subcellularLocation>
        <location evidence="1">Cell inner membrane</location>
        <topology evidence="1">Multi-pass membrane protein</topology>
    </subcellularLocation>
    <subcellularLocation>
        <location evidence="17">Cell membrane</location>
    </subcellularLocation>
</comment>
<evidence type="ECO:0000256" key="1">
    <source>
        <dbReference type="ARBA" id="ARBA00004429"/>
    </source>
</evidence>
<dbReference type="GO" id="GO:0016682">
    <property type="term" value="F:oxidoreductase activity, acting on diphenols and related substances as donors, oxygen as acceptor"/>
    <property type="evidence" value="ECO:0007669"/>
    <property type="project" value="InterPro"/>
</dbReference>
<dbReference type="InterPro" id="IPR010514">
    <property type="entry name" value="COX_ARM"/>
</dbReference>
<comment type="subunit">
    <text evidence="3">Heterooctamer of two A chains, two B chains, two C chains and two D chains.</text>
</comment>
<dbReference type="KEGG" id="tau:Tola_2086"/>
<feature type="transmembrane region" description="Helical" evidence="18">
    <location>
        <begin position="39"/>
        <end position="63"/>
    </location>
</feature>
<feature type="transmembrane region" description="Helical" evidence="18">
    <location>
        <begin position="84"/>
        <end position="104"/>
    </location>
</feature>
<dbReference type="GO" id="GO:0005886">
    <property type="term" value="C:plasma membrane"/>
    <property type="evidence" value="ECO:0007669"/>
    <property type="project" value="UniProtKB-SubCell"/>
</dbReference>
<evidence type="ECO:0000256" key="16">
    <source>
        <dbReference type="ARBA" id="ARBA00025694"/>
    </source>
</evidence>
<evidence type="ECO:0000256" key="11">
    <source>
        <dbReference type="ARBA" id="ARBA00022989"/>
    </source>
</evidence>
<keyword evidence="5 17" id="KW-1003">Cell membrane</keyword>
<dbReference type="PROSITE" id="PS51257">
    <property type="entry name" value="PROKAR_LIPOPROTEIN"/>
    <property type="match status" value="1"/>
</dbReference>
<organism evidence="21 22">
    <name type="scientific">Tolumonas auensis (strain DSM 9187 / NBRC 110442 / TA 4)</name>
    <dbReference type="NCBI Taxonomy" id="595494"/>
    <lineage>
        <taxon>Bacteria</taxon>
        <taxon>Pseudomonadati</taxon>
        <taxon>Pseudomonadota</taxon>
        <taxon>Gammaproteobacteria</taxon>
        <taxon>Aeromonadales</taxon>
        <taxon>Aeromonadaceae</taxon>
        <taxon>Tolumonas</taxon>
    </lineage>
</organism>
<evidence type="ECO:0000256" key="9">
    <source>
        <dbReference type="ARBA" id="ARBA00022729"/>
    </source>
</evidence>
<keyword evidence="11 18" id="KW-1133">Transmembrane helix</keyword>
<dbReference type="Pfam" id="PF00116">
    <property type="entry name" value="COX2"/>
    <property type="match status" value="1"/>
</dbReference>
<dbReference type="InterPro" id="IPR034227">
    <property type="entry name" value="CuRO_UO_II"/>
</dbReference>
<comment type="function">
    <text evidence="16">Cytochrome bo(3) ubiquinol terminal oxidase is the component of the aerobic respiratory chain of E.coli that predominates when cells are grown at high aeration. Has proton pump activity across the membrane in addition to electron transfer, pumping 2 protons/electron.</text>
</comment>